<accession>N6UUY3</accession>
<sequence length="79" mass="9488">MDYSFIKPIFREKIIDIDKGSLKTKRKFAFLLEKGDVLLEKREFYANDEVEVVDNYQITDSNRPKEKIKLYIIEDIIKE</sequence>
<comment type="caution">
    <text evidence="1">The sequence shown here is derived from an EMBL/GenBank/DDBJ whole genome shotgun (WGS) entry which is preliminary data.</text>
</comment>
<dbReference type="STRING" id="1069083.GCA_000371805_00411"/>
<dbReference type="PATRIC" id="fig|1069083.5.peg.765"/>
<keyword evidence="2" id="KW-1185">Reference proteome</keyword>
<evidence type="ECO:0000313" key="1">
    <source>
        <dbReference type="EMBL" id="ENN96169.1"/>
    </source>
</evidence>
<dbReference type="EMBL" id="APMM01000024">
    <property type="protein sequence ID" value="ENN96169.1"/>
    <property type="molecule type" value="Genomic_DNA"/>
</dbReference>
<name>N6UUY3_9EURY</name>
<organism evidence="1 2">
    <name type="scientific">Methanocaldococcus villosus KIN24-T80</name>
    <dbReference type="NCBI Taxonomy" id="1069083"/>
    <lineage>
        <taxon>Archaea</taxon>
        <taxon>Methanobacteriati</taxon>
        <taxon>Methanobacteriota</taxon>
        <taxon>Methanomada group</taxon>
        <taxon>Methanococci</taxon>
        <taxon>Methanococcales</taxon>
        <taxon>Methanocaldococcaceae</taxon>
        <taxon>Methanocaldococcus</taxon>
    </lineage>
</organism>
<proteinExistence type="predicted"/>
<dbReference type="OrthoDB" id="59569at2157"/>
<dbReference type="RefSeq" id="WP_004591387.1">
    <property type="nucleotide sequence ID" value="NZ_APMM01000024.1"/>
</dbReference>
<protein>
    <submittedName>
        <fullName evidence="1">Uncharacterized protein</fullName>
    </submittedName>
</protein>
<dbReference type="AlphaFoldDB" id="N6UUY3"/>
<evidence type="ECO:0000313" key="2">
    <source>
        <dbReference type="Proteomes" id="UP000053695"/>
    </source>
</evidence>
<dbReference type="Proteomes" id="UP000053695">
    <property type="component" value="Unassembled WGS sequence"/>
</dbReference>
<reference evidence="1 2" key="1">
    <citation type="journal article" date="2013" name="Genome Announc.">
        <title>Draft Genome Sequence of a Highly Flagellated, Fast-Swimming Archaeon, Methanocaldococcus villosus Strain KIN24-T80 (DSM 22612).</title>
        <authorList>
            <person name="Thennarasu S."/>
            <person name="Polireddy D."/>
            <person name="Antony A."/>
            <person name="Yada M.R."/>
            <person name="Algarawi S."/>
            <person name="Sivakumar N."/>
        </authorList>
    </citation>
    <scope>NUCLEOTIDE SEQUENCE [LARGE SCALE GENOMIC DNA]</scope>
    <source>
        <strain evidence="1 2">KIN24-T80</strain>
    </source>
</reference>
<gene>
    <name evidence="1" type="ORF">J422_03903</name>
</gene>